<accession>A0ABT5GDJ7</accession>
<gene>
    <name evidence="2" type="ORF">OO014_02970</name>
</gene>
<keyword evidence="3" id="KW-1185">Reference proteome</keyword>
<dbReference type="RefSeq" id="WP_272460780.1">
    <property type="nucleotide sequence ID" value="NZ_JAPFQL010000007.1"/>
</dbReference>
<evidence type="ECO:0000313" key="2">
    <source>
        <dbReference type="EMBL" id="MDC5696204.1"/>
    </source>
</evidence>
<comment type="caution">
    <text evidence="2">The sequence shown here is derived from an EMBL/GenBank/DDBJ whole genome shotgun (WGS) entry which is preliminary data.</text>
</comment>
<sequence>MTTSITLITPEYMQAELQARYGPPSRRTWRRRAAPSLAVEVRAHRQRRDEPARLATPARAY</sequence>
<reference evidence="2 3" key="1">
    <citation type="submission" date="2022-11" db="EMBL/GenBank/DDBJ databases">
        <title>Anaerobic phenanthrene biodegradation by a DNRA strain PheN6.</title>
        <authorList>
            <person name="Zhang Z."/>
        </authorList>
    </citation>
    <scope>NUCLEOTIDE SEQUENCE [LARGE SCALE GENOMIC DNA]</scope>
    <source>
        <strain evidence="2 3">PheN6</strain>
    </source>
</reference>
<proteinExistence type="predicted"/>
<dbReference type="EMBL" id="JAPFQL010000007">
    <property type="protein sequence ID" value="MDC5696204.1"/>
    <property type="molecule type" value="Genomic_DNA"/>
</dbReference>
<feature type="compositionally biased region" description="Basic and acidic residues" evidence="1">
    <location>
        <begin position="41"/>
        <end position="52"/>
    </location>
</feature>
<name>A0ABT5GDJ7_9MICO</name>
<evidence type="ECO:0000313" key="3">
    <source>
        <dbReference type="Proteomes" id="UP001150259"/>
    </source>
</evidence>
<evidence type="ECO:0000256" key="1">
    <source>
        <dbReference type="SAM" id="MobiDB-lite"/>
    </source>
</evidence>
<protein>
    <submittedName>
        <fullName evidence="2">Uncharacterized protein</fullName>
    </submittedName>
</protein>
<organism evidence="2 3">
    <name type="scientific">Intrasporangium calvum</name>
    <dbReference type="NCBI Taxonomy" id="53358"/>
    <lineage>
        <taxon>Bacteria</taxon>
        <taxon>Bacillati</taxon>
        <taxon>Actinomycetota</taxon>
        <taxon>Actinomycetes</taxon>
        <taxon>Micrococcales</taxon>
        <taxon>Intrasporangiaceae</taxon>
        <taxon>Intrasporangium</taxon>
    </lineage>
</organism>
<feature type="region of interest" description="Disordered" evidence="1">
    <location>
        <begin position="40"/>
        <end position="61"/>
    </location>
</feature>
<dbReference type="Proteomes" id="UP001150259">
    <property type="component" value="Unassembled WGS sequence"/>
</dbReference>